<feature type="region of interest" description="Disordered" evidence="1">
    <location>
        <begin position="1"/>
        <end position="25"/>
    </location>
</feature>
<accession>A0A9W9ZHJ2</accession>
<name>A0A9W9ZHJ2_9CNID</name>
<organism evidence="2 3">
    <name type="scientific">Desmophyllum pertusum</name>
    <dbReference type="NCBI Taxonomy" id="174260"/>
    <lineage>
        <taxon>Eukaryota</taxon>
        <taxon>Metazoa</taxon>
        <taxon>Cnidaria</taxon>
        <taxon>Anthozoa</taxon>
        <taxon>Hexacorallia</taxon>
        <taxon>Scleractinia</taxon>
        <taxon>Caryophylliina</taxon>
        <taxon>Caryophylliidae</taxon>
        <taxon>Desmophyllum</taxon>
    </lineage>
</organism>
<feature type="compositionally biased region" description="Basic residues" evidence="1">
    <location>
        <begin position="95"/>
        <end position="109"/>
    </location>
</feature>
<reference evidence="2" key="1">
    <citation type="submission" date="2023-01" db="EMBL/GenBank/DDBJ databases">
        <title>Genome assembly of the deep-sea coral Lophelia pertusa.</title>
        <authorList>
            <person name="Herrera S."/>
            <person name="Cordes E."/>
        </authorList>
    </citation>
    <scope>NUCLEOTIDE SEQUENCE</scope>
    <source>
        <strain evidence="2">USNM1676648</strain>
        <tissue evidence="2">Polyp</tissue>
    </source>
</reference>
<evidence type="ECO:0000256" key="1">
    <source>
        <dbReference type="SAM" id="MobiDB-lite"/>
    </source>
</evidence>
<evidence type="ECO:0000313" key="3">
    <source>
        <dbReference type="Proteomes" id="UP001163046"/>
    </source>
</evidence>
<comment type="caution">
    <text evidence="2">The sequence shown here is derived from an EMBL/GenBank/DDBJ whole genome shotgun (WGS) entry which is preliminary data.</text>
</comment>
<sequence>MSPGCGESAKGGPIFGRRLQDQRSQLSPKLPEIGRFSIDHSIKPTRVSLGRFHAHALPRPSVFSSDSKRHLLARNGPRCTGISNNDPRQSQKQSYMRKRPARLPFLKKY</sequence>
<gene>
    <name evidence="2" type="ORF">OS493_010865</name>
</gene>
<dbReference type="AlphaFoldDB" id="A0A9W9ZHJ2"/>
<feature type="compositionally biased region" description="Polar residues" evidence="1">
    <location>
        <begin position="81"/>
        <end position="94"/>
    </location>
</feature>
<evidence type="ECO:0000313" key="2">
    <source>
        <dbReference type="EMBL" id="KAJ7380154.1"/>
    </source>
</evidence>
<proteinExistence type="predicted"/>
<feature type="region of interest" description="Disordered" evidence="1">
    <location>
        <begin position="59"/>
        <end position="109"/>
    </location>
</feature>
<dbReference type="Proteomes" id="UP001163046">
    <property type="component" value="Unassembled WGS sequence"/>
</dbReference>
<protein>
    <submittedName>
        <fullName evidence="2">Uncharacterized protein</fullName>
    </submittedName>
</protein>
<keyword evidence="3" id="KW-1185">Reference proteome</keyword>
<dbReference type="EMBL" id="MU826354">
    <property type="protein sequence ID" value="KAJ7380154.1"/>
    <property type="molecule type" value="Genomic_DNA"/>
</dbReference>